<dbReference type="InterPro" id="IPR011013">
    <property type="entry name" value="Gal_mutarotase_sf_dom"/>
</dbReference>
<dbReference type="Gene3D" id="3.20.20.80">
    <property type="entry name" value="Glycosidases"/>
    <property type="match status" value="1"/>
</dbReference>
<evidence type="ECO:0000313" key="16">
    <source>
        <dbReference type="Proteomes" id="UP000565698"/>
    </source>
</evidence>
<dbReference type="GO" id="GO:0004558">
    <property type="term" value="F:alpha-1,4-glucosidase activity"/>
    <property type="evidence" value="ECO:0007669"/>
    <property type="project" value="TreeGrafter"/>
</dbReference>
<keyword evidence="5" id="KW-0732">Signal</keyword>
<keyword evidence="7" id="KW-0472">Membrane</keyword>
<evidence type="ECO:0000256" key="6">
    <source>
        <dbReference type="ARBA" id="ARBA00022801"/>
    </source>
</evidence>
<evidence type="ECO:0000256" key="7">
    <source>
        <dbReference type="ARBA" id="ARBA00023136"/>
    </source>
</evidence>
<keyword evidence="9" id="KW-0325">Glycoprotein</keyword>
<keyword evidence="10 13" id="KW-0326">Glycosidase</keyword>
<evidence type="ECO:0000256" key="3">
    <source>
        <dbReference type="ARBA" id="ARBA00007806"/>
    </source>
</evidence>
<keyword evidence="8" id="KW-1015">Disulfide bond</keyword>
<dbReference type="InterPro" id="IPR000322">
    <property type="entry name" value="Glyco_hydro_31_TIM"/>
</dbReference>
<dbReference type="FunFam" id="2.60.40.1180:FF:000001">
    <property type="entry name" value="Maltase-glucoamylase, intestinal"/>
    <property type="match status" value="1"/>
</dbReference>
<comment type="caution">
    <text evidence="15">The sequence shown here is derived from an EMBL/GenBank/DDBJ whole genome shotgun (WGS) entry which is preliminary data.</text>
</comment>
<comment type="catalytic activity">
    <reaction evidence="1">
        <text>Hydrolysis of terminal, non-reducing (1-&gt;4)-linked alpha-D-glucose residues with release of alpha-D-glucose.</text>
        <dbReference type="EC" id="3.2.1.20"/>
    </reaction>
</comment>
<feature type="domain" description="P-type" evidence="14">
    <location>
        <begin position="20"/>
        <end position="66"/>
    </location>
</feature>
<accession>A0A7L1X0L5</accession>
<feature type="non-terminal residue" evidence="15">
    <location>
        <position position="827"/>
    </location>
</feature>
<evidence type="ECO:0000256" key="12">
    <source>
        <dbReference type="PROSITE-ProRule" id="PRU00779"/>
    </source>
</evidence>
<comment type="subcellular location">
    <subcellularLocation>
        <location evidence="2">Membrane</location>
    </subcellularLocation>
</comment>
<dbReference type="Pfam" id="PF01055">
    <property type="entry name" value="Glyco_hydro_31_2nd"/>
    <property type="match status" value="1"/>
</dbReference>
<dbReference type="SUPFAM" id="SSF57492">
    <property type="entry name" value="Trefoil"/>
    <property type="match status" value="1"/>
</dbReference>
<evidence type="ECO:0000256" key="1">
    <source>
        <dbReference type="ARBA" id="ARBA00001657"/>
    </source>
</evidence>
<dbReference type="PROSITE" id="PS00707">
    <property type="entry name" value="GLYCOSYL_HYDROL_F31_2"/>
    <property type="match status" value="1"/>
</dbReference>
<dbReference type="Gene3D" id="2.60.40.1180">
    <property type="entry name" value="Golgi alpha-mannosidase II"/>
    <property type="match status" value="2"/>
</dbReference>
<dbReference type="Pfam" id="PF21365">
    <property type="entry name" value="Glyco_hydro_31_3rd"/>
    <property type="match status" value="1"/>
</dbReference>
<dbReference type="InterPro" id="IPR030458">
    <property type="entry name" value="Glyco_hydro_31_AS"/>
</dbReference>
<evidence type="ECO:0000259" key="14">
    <source>
        <dbReference type="PROSITE" id="PS51448"/>
    </source>
</evidence>
<evidence type="ECO:0000313" key="15">
    <source>
        <dbReference type="EMBL" id="NXP02689.1"/>
    </source>
</evidence>
<dbReference type="InterPro" id="IPR000519">
    <property type="entry name" value="P_trefoil_dom"/>
</dbReference>
<dbReference type="Gene3D" id="4.10.110.10">
    <property type="entry name" value="Spasmolytic Protein, domain 1"/>
    <property type="match status" value="1"/>
</dbReference>
<proteinExistence type="inferred from homology"/>
<dbReference type="PANTHER" id="PTHR22762">
    <property type="entry name" value="ALPHA-GLUCOSIDASE"/>
    <property type="match status" value="1"/>
</dbReference>
<dbReference type="InterPro" id="IPR030459">
    <property type="entry name" value="Glyco_hydro_31_CS"/>
</dbReference>
<keyword evidence="16" id="KW-1185">Reference proteome</keyword>
<evidence type="ECO:0000256" key="2">
    <source>
        <dbReference type="ARBA" id="ARBA00004370"/>
    </source>
</evidence>
<evidence type="ECO:0000256" key="8">
    <source>
        <dbReference type="ARBA" id="ARBA00023157"/>
    </source>
</evidence>
<dbReference type="SMART" id="SM00018">
    <property type="entry name" value="PD"/>
    <property type="match status" value="1"/>
</dbReference>
<dbReference type="PROSITE" id="PS51448">
    <property type="entry name" value="P_TREFOIL_2"/>
    <property type="match status" value="1"/>
</dbReference>
<dbReference type="Pfam" id="PF00088">
    <property type="entry name" value="Trefoil"/>
    <property type="match status" value="1"/>
</dbReference>
<feature type="non-terminal residue" evidence="15">
    <location>
        <position position="1"/>
    </location>
</feature>
<sequence length="827" mass="94105">QVALIGGLRLELGKSYSLRWTLGTSVREKYDCDPNPDASKEKCEGLGCTWAEDTSAAGVPYCYYSSSANGYAVSDVTYMSLGVTATLTLKPTKSGPKSLPRAVAPIATLRLEVKYHSDHLLQFKIYDYANKRYEVPVPLNLPEIPQSSSQNRLYDVMVQKEPFGIQIRRRNTGTILWDSQLPTFTFGDLFIQISTRLPSQYLYGFGETEHTTYRHDMNWHTWGMFARDQPPGYKLNSYGVHPFYMGLEEDGNAHGVLLLNSNAMDVTFQPTPALTYRTTGGILDFYMVLGPTPEMVVEEYTELVGRPVMPPYWALGFQLCRYGYEDDAEISKLVEDMKAAGIPYDVQYADIDYMVRQLDFTLSPQFSGLPALIDKLHNEGMRFILILDPAISANETNYLAYERAVDKNVFIKWPNSNDIIFAKVWPDFPNVVVNDSLDWDTQVQLYRAYTAFPDFFRNSTTEWWAREIAEVYDNPRNASLSMKFDGIWIDMNEPSSFVHGSVNGCRDQELNDPPYVPQLGYRSEGLKYKTLCMEAQQFLPDGTPVRHYDVHNLYGWSQTKPTLEILQNITKERGIVITRSTFPTSGQWSGHWLGDNTAAWDQLGKSIIGMMEFSLFGISYTGADICGFFQQSEYELCARWMELGAFYPYSRNHNGEGNKRQDPVAWNSTFEALSRDVLTTRYRLLPQLYTLLYQAHAHGSTVVRPLLHEFVDDKTTWEIYKQFLWGPSLLISPVLEQGAVRVNAYLPNARWYNFYTGEYVGVRGQFQDLDSPLGYINLHVRGGHILTLQAPANNTVYSRKNPMGLLVALDDAGVAEGQLYWDDGVQI</sequence>
<dbReference type="InterPro" id="IPR017853">
    <property type="entry name" value="GH"/>
</dbReference>
<dbReference type="GO" id="GO:0005975">
    <property type="term" value="P:carbohydrate metabolic process"/>
    <property type="evidence" value="ECO:0007669"/>
    <property type="project" value="InterPro"/>
</dbReference>
<dbReference type="OrthoDB" id="5839090at2759"/>
<evidence type="ECO:0000256" key="13">
    <source>
        <dbReference type="RuleBase" id="RU361185"/>
    </source>
</evidence>
<dbReference type="SUPFAM" id="SSF51445">
    <property type="entry name" value="(Trans)glycosidases"/>
    <property type="match status" value="1"/>
</dbReference>
<protein>
    <recommendedName>
        <fullName evidence="4">alpha-glucosidase</fullName>
        <ecNumber evidence="4">3.2.1.20</ecNumber>
    </recommendedName>
    <alternativeName>
        <fullName evidence="11">Maltase</fullName>
    </alternativeName>
</protein>
<evidence type="ECO:0000256" key="10">
    <source>
        <dbReference type="ARBA" id="ARBA00023295"/>
    </source>
</evidence>
<dbReference type="AlphaFoldDB" id="A0A7L1X0L5"/>
<dbReference type="CDD" id="cd14752">
    <property type="entry name" value="GH31_N"/>
    <property type="match status" value="1"/>
</dbReference>
<dbReference type="InterPro" id="IPR044913">
    <property type="entry name" value="P_trefoil_dom_sf"/>
</dbReference>
<dbReference type="PANTHER" id="PTHR22762:SF133">
    <property type="entry name" value="P-TYPE DOMAIN-CONTAINING PROTEIN"/>
    <property type="match status" value="1"/>
</dbReference>
<reference evidence="15 16" key="1">
    <citation type="submission" date="2019-09" db="EMBL/GenBank/DDBJ databases">
        <title>Bird 10,000 Genomes (B10K) Project - Family phase.</title>
        <authorList>
            <person name="Zhang G."/>
        </authorList>
    </citation>
    <scope>NUCLEOTIDE SEQUENCE [LARGE SCALE GENOMIC DNA]</scope>
    <source>
        <strain evidence="15">B10K-DU-002-47</strain>
        <tissue evidence="15">Muscle</tissue>
    </source>
</reference>
<dbReference type="GO" id="GO:0016020">
    <property type="term" value="C:membrane"/>
    <property type="evidence" value="ECO:0007669"/>
    <property type="project" value="UniProtKB-SubCell"/>
</dbReference>
<comment type="similarity">
    <text evidence="3 13">Belongs to the glycosyl hydrolase 31 family.</text>
</comment>
<keyword evidence="6 13" id="KW-0378">Hydrolase</keyword>
<dbReference type="SUPFAM" id="SSF51011">
    <property type="entry name" value="Glycosyl hydrolase domain"/>
    <property type="match status" value="1"/>
</dbReference>
<gene>
    <name evidence="15" type="primary">Mgam_0</name>
    <name evidence="15" type="ORF">THIORB_R04254</name>
</gene>
<dbReference type="InterPro" id="IPR025887">
    <property type="entry name" value="Glyco_hydro_31_N_dom"/>
</dbReference>
<organism evidence="15 16">
    <name type="scientific">Thinocorus orbignyianus</name>
    <dbReference type="NCBI Taxonomy" id="161742"/>
    <lineage>
        <taxon>Eukaryota</taxon>
        <taxon>Metazoa</taxon>
        <taxon>Chordata</taxon>
        <taxon>Craniata</taxon>
        <taxon>Vertebrata</taxon>
        <taxon>Euteleostomi</taxon>
        <taxon>Archelosauria</taxon>
        <taxon>Archosauria</taxon>
        <taxon>Dinosauria</taxon>
        <taxon>Saurischia</taxon>
        <taxon>Theropoda</taxon>
        <taxon>Coelurosauria</taxon>
        <taxon>Aves</taxon>
        <taxon>Neognathae</taxon>
        <taxon>Neoaves</taxon>
        <taxon>Aequornithes</taxon>
        <taxon>Ciconiiformes</taxon>
        <taxon>Thinocoridae</taxon>
        <taxon>Thinocorus</taxon>
    </lineage>
</organism>
<dbReference type="InterPro" id="IPR048395">
    <property type="entry name" value="Glyco_hydro_31_C"/>
</dbReference>
<dbReference type="InterPro" id="IPR013780">
    <property type="entry name" value="Glyco_hydro_b"/>
</dbReference>
<dbReference type="Proteomes" id="UP000565698">
    <property type="component" value="Unassembled WGS sequence"/>
</dbReference>
<dbReference type="SUPFAM" id="SSF74650">
    <property type="entry name" value="Galactose mutarotase-like"/>
    <property type="match status" value="1"/>
</dbReference>
<comment type="caution">
    <text evidence="12">Lacks conserved residue(s) required for the propagation of feature annotation.</text>
</comment>
<evidence type="ECO:0000256" key="5">
    <source>
        <dbReference type="ARBA" id="ARBA00022729"/>
    </source>
</evidence>
<dbReference type="GO" id="GO:0030246">
    <property type="term" value="F:carbohydrate binding"/>
    <property type="evidence" value="ECO:0007669"/>
    <property type="project" value="InterPro"/>
</dbReference>
<dbReference type="Pfam" id="PF13802">
    <property type="entry name" value="Gal_mutarotas_2"/>
    <property type="match status" value="1"/>
</dbReference>
<evidence type="ECO:0000256" key="11">
    <source>
        <dbReference type="ARBA" id="ARBA00041343"/>
    </source>
</evidence>
<dbReference type="CDD" id="cd00111">
    <property type="entry name" value="Trefoil"/>
    <property type="match status" value="1"/>
</dbReference>
<evidence type="ECO:0000256" key="9">
    <source>
        <dbReference type="ARBA" id="ARBA00023180"/>
    </source>
</evidence>
<dbReference type="FunFam" id="3.20.20.80:FF:000016">
    <property type="entry name" value="Maltase-glucoamylase, intestinal"/>
    <property type="match status" value="1"/>
</dbReference>
<dbReference type="CDD" id="cd06602">
    <property type="entry name" value="GH31_MGAM_SI_GAA"/>
    <property type="match status" value="1"/>
</dbReference>
<dbReference type="EMBL" id="VXBW01000284">
    <property type="protein sequence ID" value="NXP02689.1"/>
    <property type="molecule type" value="Genomic_DNA"/>
</dbReference>
<evidence type="ECO:0000256" key="4">
    <source>
        <dbReference type="ARBA" id="ARBA00012741"/>
    </source>
</evidence>
<dbReference type="EC" id="3.2.1.20" evidence="4"/>
<dbReference type="Gene3D" id="2.60.40.1760">
    <property type="entry name" value="glycosyl hydrolase (family 31)"/>
    <property type="match status" value="1"/>
</dbReference>
<dbReference type="PROSITE" id="PS00129">
    <property type="entry name" value="GLYCOSYL_HYDROL_F31_1"/>
    <property type="match status" value="1"/>
</dbReference>
<name>A0A7L1X0L5_9AVES</name>
<dbReference type="FunFam" id="2.60.40.1760:FF:000001">
    <property type="entry name" value="Maltase-glucoamylase, intestinal"/>
    <property type="match status" value="1"/>
</dbReference>